<protein>
    <submittedName>
        <fullName evidence="1">Uncharacterized protein</fullName>
    </submittedName>
</protein>
<keyword evidence="2" id="KW-1185">Reference proteome</keyword>
<name>A0ABV0MVX4_9TELE</name>
<sequence>MAVFNIIAAVPTHLSESQVEVWTLIGSLQQLDSLCFQPFCYRSSAVFGIIVLLMTQFGKSFSCWIGGLILDSRILWYEESWFNHCKTSPHHQPSTTVPDCCELWSNISTLVSSVPQVLCFIQLQLCKMKVRFSTSDQMNPFLPLAADV</sequence>
<gene>
    <name evidence="1" type="ORF">GOODEAATRI_028499</name>
</gene>
<dbReference type="Proteomes" id="UP001476798">
    <property type="component" value="Unassembled WGS sequence"/>
</dbReference>
<dbReference type="EMBL" id="JAHRIO010013962">
    <property type="protein sequence ID" value="MEQ2163276.1"/>
    <property type="molecule type" value="Genomic_DNA"/>
</dbReference>
<evidence type="ECO:0000313" key="1">
    <source>
        <dbReference type="EMBL" id="MEQ2163276.1"/>
    </source>
</evidence>
<organism evidence="1 2">
    <name type="scientific">Goodea atripinnis</name>
    <dbReference type="NCBI Taxonomy" id="208336"/>
    <lineage>
        <taxon>Eukaryota</taxon>
        <taxon>Metazoa</taxon>
        <taxon>Chordata</taxon>
        <taxon>Craniata</taxon>
        <taxon>Vertebrata</taxon>
        <taxon>Euteleostomi</taxon>
        <taxon>Actinopterygii</taxon>
        <taxon>Neopterygii</taxon>
        <taxon>Teleostei</taxon>
        <taxon>Neoteleostei</taxon>
        <taxon>Acanthomorphata</taxon>
        <taxon>Ovalentaria</taxon>
        <taxon>Atherinomorphae</taxon>
        <taxon>Cyprinodontiformes</taxon>
        <taxon>Goodeidae</taxon>
        <taxon>Goodea</taxon>
    </lineage>
</organism>
<reference evidence="1 2" key="1">
    <citation type="submission" date="2021-06" db="EMBL/GenBank/DDBJ databases">
        <authorList>
            <person name="Palmer J.M."/>
        </authorList>
    </citation>
    <scope>NUCLEOTIDE SEQUENCE [LARGE SCALE GENOMIC DNA]</scope>
    <source>
        <strain evidence="1 2">GA_2019</strain>
        <tissue evidence="1">Muscle</tissue>
    </source>
</reference>
<evidence type="ECO:0000313" key="2">
    <source>
        <dbReference type="Proteomes" id="UP001476798"/>
    </source>
</evidence>
<accession>A0ABV0MVX4</accession>
<proteinExistence type="predicted"/>
<comment type="caution">
    <text evidence="1">The sequence shown here is derived from an EMBL/GenBank/DDBJ whole genome shotgun (WGS) entry which is preliminary data.</text>
</comment>